<name>A0AAD6PM47_9ROSI</name>
<dbReference type="EMBL" id="JAPFFJ010000001">
    <property type="protein sequence ID" value="KAJ6434984.1"/>
    <property type="molecule type" value="Genomic_DNA"/>
</dbReference>
<evidence type="ECO:0000313" key="2">
    <source>
        <dbReference type="EMBL" id="KAJ6434984.1"/>
    </source>
</evidence>
<gene>
    <name evidence="2" type="ORF">OIU84_000264</name>
</gene>
<proteinExistence type="predicted"/>
<accession>A0AAD6PM47</accession>
<evidence type="ECO:0000256" key="1">
    <source>
        <dbReference type="SAM" id="MobiDB-lite"/>
    </source>
</evidence>
<reference evidence="2 3" key="1">
    <citation type="journal article" date="2023" name="Int. J. Mol. Sci.">
        <title>De Novo Assembly and Annotation of 11 Diverse Shrub Willow (Salix) Genomes Reveals Novel Gene Organization in Sex-Linked Regions.</title>
        <authorList>
            <person name="Hyden B."/>
            <person name="Feng K."/>
            <person name="Yates T.B."/>
            <person name="Jawdy S."/>
            <person name="Cereghino C."/>
            <person name="Smart L.B."/>
            <person name="Muchero W."/>
        </authorList>
    </citation>
    <scope>NUCLEOTIDE SEQUENCE [LARGE SCALE GENOMIC DNA]</scope>
    <source>
        <tissue evidence="2">Shoot tip</tissue>
    </source>
</reference>
<dbReference type="AlphaFoldDB" id="A0AAD6PM47"/>
<organism evidence="2 3">
    <name type="scientific">Salix udensis</name>
    <dbReference type="NCBI Taxonomy" id="889485"/>
    <lineage>
        <taxon>Eukaryota</taxon>
        <taxon>Viridiplantae</taxon>
        <taxon>Streptophyta</taxon>
        <taxon>Embryophyta</taxon>
        <taxon>Tracheophyta</taxon>
        <taxon>Spermatophyta</taxon>
        <taxon>Magnoliopsida</taxon>
        <taxon>eudicotyledons</taxon>
        <taxon>Gunneridae</taxon>
        <taxon>Pentapetalae</taxon>
        <taxon>rosids</taxon>
        <taxon>fabids</taxon>
        <taxon>Malpighiales</taxon>
        <taxon>Salicaceae</taxon>
        <taxon>Saliceae</taxon>
        <taxon>Salix</taxon>
    </lineage>
</organism>
<comment type="caution">
    <text evidence="2">The sequence shown here is derived from an EMBL/GenBank/DDBJ whole genome shotgun (WGS) entry which is preliminary data.</text>
</comment>
<feature type="compositionally biased region" description="Polar residues" evidence="1">
    <location>
        <begin position="25"/>
        <end position="39"/>
    </location>
</feature>
<protein>
    <submittedName>
        <fullName evidence="2">Uncharacterized protein</fullName>
    </submittedName>
</protein>
<feature type="region of interest" description="Disordered" evidence="1">
    <location>
        <begin position="13"/>
        <end position="39"/>
    </location>
</feature>
<keyword evidence="3" id="KW-1185">Reference proteome</keyword>
<dbReference type="Proteomes" id="UP001162972">
    <property type="component" value="Chromosome 18"/>
</dbReference>
<evidence type="ECO:0000313" key="3">
    <source>
        <dbReference type="Proteomes" id="UP001162972"/>
    </source>
</evidence>
<sequence>MLMQVSAAMRQWRKKSPRWGGGASALNSKSTSHASRHAFSQENENLASFLLLPSDQYRSSTKNLERTALCERDRWISWFYDPPSLCHGLCYLSEKYAHADIQGKDR</sequence>